<evidence type="ECO:0000313" key="2">
    <source>
        <dbReference type="EMBL" id="MBA9057672.1"/>
    </source>
</evidence>
<dbReference type="Pfam" id="PF12840">
    <property type="entry name" value="HTH_20"/>
    <property type="match status" value="1"/>
</dbReference>
<dbReference type="EMBL" id="JACJIJ010000002">
    <property type="protein sequence ID" value="MBA9057672.1"/>
    <property type="molecule type" value="Genomic_DNA"/>
</dbReference>
<sequence length="267" mass="28474">MAESPRRRAVLEVLRAAPAPLGVTETAERLGVHPNTVRFHLDALVAEALVERRAEASTGPGRPRTVYTVRPGMDRGGARGYLLLARMLLSRWTSADPAEAREQAMETGREWGRFLVDPLPPFERPTAERSVARLLALLADLGFEPEPAAGAAPGTAPESAPGAGRESASESAPGAGWESVSDPGPGTADENTPERIRLRHCPFLELAEEHGELICPLHLGLIQGALDRLDAPLTATRLEPFAEPDSCYAHLSAAGSAPRDTGKGTHR</sequence>
<organism evidence="2 3">
    <name type="scientific">Streptomyces murinus</name>
    <dbReference type="NCBI Taxonomy" id="33900"/>
    <lineage>
        <taxon>Bacteria</taxon>
        <taxon>Bacillati</taxon>
        <taxon>Actinomycetota</taxon>
        <taxon>Actinomycetes</taxon>
        <taxon>Kitasatosporales</taxon>
        <taxon>Streptomycetaceae</taxon>
        <taxon>Streptomyces</taxon>
    </lineage>
</organism>
<dbReference type="Proteomes" id="UP000577386">
    <property type="component" value="Unassembled WGS sequence"/>
</dbReference>
<dbReference type="InterPro" id="IPR036390">
    <property type="entry name" value="WH_DNA-bd_sf"/>
</dbReference>
<name>A0A7W3RPW5_STRMR</name>
<dbReference type="InterPro" id="IPR036388">
    <property type="entry name" value="WH-like_DNA-bd_sf"/>
</dbReference>
<protein>
    <submittedName>
        <fullName evidence="2">Putative ArsR family transcriptional regulator</fullName>
    </submittedName>
</protein>
<dbReference type="InterPro" id="IPR011991">
    <property type="entry name" value="ArsR-like_HTH"/>
</dbReference>
<feature type="compositionally biased region" description="Low complexity" evidence="1">
    <location>
        <begin position="146"/>
        <end position="164"/>
    </location>
</feature>
<evidence type="ECO:0000256" key="1">
    <source>
        <dbReference type="SAM" id="MobiDB-lite"/>
    </source>
</evidence>
<accession>A0A7W3RPW5</accession>
<keyword evidence="3" id="KW-1185">Reference proteome</keyword>
<reference evidence="2 3" key="1">
    <citation type="submission" date="2020-08" db="EMBL/GenBank/DDBJ databases">
        <title>Sequencing the genomes of 1000 actinobacteria strains.</title>
        <authorList>
            <person name="Klenk H.-P."/>
        </authorList>
    </citation>
    <scope>NUCLEOTIDE SEQUENCE [LARGE SCALE GENOMIC DNA]</scope>
    <source>
        <strain evidence="2 3">DSM 41827</strain>
    </source>
</reference>
<dbReference type="AlphaFoldDB" id="A0A7W3RPW5"/>
<dbReference type="CDD" id="cd00090">
    <property type="entry name" value="HTH_ARSR"/>
    <property type="match status" value="1"/>
</dbReference>
<evidence type="ECO:0000313" key="3">
    <source>
        <dbReference type="Proteomes" id="UP000577386"/>
    </source>
</evidence>
<feature type="region of interest" description="Disordered" evidence="1">
    <location>
        <begin position="146"/>
        <end position="194"/>
    </location>
</feature>
<dbReference type="GeneID" id="93978123"/>
<dbReference type="Gene3D" id="1.10.10.10">
    <property type="entry name" value="Winged helix-like DNA-binding domain superfamily/Winged helix DNA-binding domain"/>
    <property type="match status" value="1"/>
</dbReference>
<gene>
    <name evidence="2" type="ORF">HDA42_006850</name>
</gene>
<dbReference type="SUPFAM" id="SSF46785">
    <property type="entry name" value="Winged helix' DNA-binding domain"/>
    <property type="match status" value="1"/>
</dbReference>
<proteinExistence type="predicted"/>
<comment type="caution">
    <text evidence="2">The sequence shown here is derived from an EMBL/GenBank/DDBJ whole genome shotgun (WGS) entry which is preliminary data.</text>
</comment>
<dbReference type="RefSeq" id="WP_182777775.1">
    <property type="nucleotide sequence ID" value="NZ_BAAAHW010000009.1"/>
</dbReference>